<feature type="compositionally biased region" description="Polar residues" evidence="1">
    <location>
        <begin position="397"/>
        <end position="407"/>
    </location>
</feature>
<feature type="compositionally biased region" description="Pro residues" evidence="1">
    <location>
        <begin position="592"/>
        <end position="603"/>
    </location>
</feature>
<dbReference type="OrthoDB" id="2447125at2759"/>
<name>A0A9P3LZN7_9FUNG</name>
<feature type="compositionally biased region" description="Polar residues" evidence="1">
    <location>
        <begin position="348"/>
        <end position="358"/>
    </location>
</feature>
<evidence type="ECO:0000313" key="3">
    <source>
        <dbReference type="EMBL" id="GJJ76464.1"/>
    </source>
</evidence>
<dbReference type="EMBL" id="BQFW01000012">
    <property type="protein sequence ID" value="GJJ76464.1"/>
    <property type="molecule type" value="Genomic_DNA"/>
</dbReference>
<comment type="caution">
    <text evidence="3">The sequence shown here is derived from an EMBL/GenBank/DDBJ whole genome shotgun (WGS) entry which is preliminary data.</text>
</comment>
<feature type="region of interest" description="Disordered" evidence="1">
    <location>
        <begin position="1"/>
        <end position="72"/>
    </location>
</feature>
<feature type="compositionally biased region" description="Low complexity" evidence="1">
    <location>
        <begin position="219"/>
        <end position="235"/>
    </location>
</feature>
<feature type="region of interest" description="Disordered" evidence="1">
    <location>
        <begin position="173"/>
        <end position="251"/>
    </location>
</feature>
<proteinExistence type="predicted"/>
<feature type="compositionally biased region" description="Basic and acidic residues" evidence="1">
    <location>
        <begin position="280"/>
        <end position="289"/>
    </location>
</feature>
<feature type="compositionally biased region" description="Basic and acidic residues" evidence="1">
    <location>
        <begin position="297"/>
        <end position="312"/>
    </location>
</feature>
<feature type="compositionally biased region" description="Low complexity" evidence="1">
    <location>
        <begin position="178"/>
        <end position="191"/>
    </location>
</feature>
<keyword evidence="4" id="KW-1185">Reference proteome</keyword>
<keyword evidence="2" id="KW-0472">Membrane</keyword>
<organism evidence="3 4">
    <name type="scientific">Entomortierella parvispora</name>
    <dbReference type="NCBI Taxonomy" id="205924"/>
    <lineage>
        <taxon>Eukaryota</taxon>
        <taxon>Fungi</taxon>
        <taxon>Fungi incertae sedis</taxon>
        <taxon>Mucoromycota</taxon>
        <taxon>Mortierellomycotina</taxon>
        <taxon>Mortierellomycetes</taxon>
        <taxon>Mortierellales</taxon>
        <taxon>Mortierellaceae</taxon>
        <taxon>Entomortierella</taxon>
    </lineage>
</organism>
<feature type="transmembrane region" description="Helical" evidence="2">
    <location>
        <begin position="75"/>
        <end position="96"/>
    </location>
</feature>
<feature type="region of interest" description="Disordered" evidence="1">
    <location>
        <begin position="272"/>
        <end position="359"/>
    </location>
</feature>
<feature type="compositionally biased region" description="Basic and acidic residues" evidence="1">
    <location>
        <begin position="323"/>
        <end position="332"/>
    </location>
</feature>
<protein>
    <submittedName>
        <fullName evidence="3">Uncharacterized protein</fullName>
    </submittedName>
</protein>
<accession>A0A9P3LZN7</accession>
<evidence type="ECO:0000256" key="2">
    <source>
        <dbReference type="SAM" id="Phobius"/>
    </source>
</evidence>
<reference evidence="3" key="1">
    <citation type="submission" date="2021-11" db="EMBL/GenBank/DDBJ databases">
        <authorList>
            <person name="Herlambang A."/>
            <person name="Guo Y."/>
            <person name="Takashima Y."/>
            <person name="Nishizawa T."/>
        </authorList>
    </citation>
    <scope>NUCLEOTIDE SEQUENCE</scope>
    <source>
        <strain evidence="3">E1425</strain>
    </source>
</reference>
<feature type="compositionally biased region" description="Low complexity" evidence="1">
    <location>
        <begin position="1"/>
        <end position="62"/>
    </location>
</feature>
<sequence>MPETTTTKPAAHKSTSAAAAHSEAATTRSEATTRSTTRATRITTTGTHTIAAASTTTTTHTPTPTPEPAGGPSGAMIGGIVGGVVVIVALVGLVFYKRRQRAAVAAAGKGGRDMMEVGSGPGAGGQKAISGPMALAPENGIDAGPTHRPEAQFREQQQFRPGMRDELFATPGSALHTSQSNKSKGSNQGNNYMQGPGPVSREIQDEKHNNSHGVPRDQNNNTVNNNPAINNNNNGNGNGNGNSNGFQNDSKQEITDDYYDDLDFYSEEPESIGAQLDAPPPRDLHHDDLTPAPEYYLGKEDIDPRRDLRGLDNPDTYISKNRHNSDYPHDPRQPGGGPPAQTGGMTQEPLSPRSSYSSDGEAYLTIEQAQNAHNRKIQGHKESIGSVQMLIEHSAARSPTSANTNAHQDPMHSSAISESTVSVMPSLPSAVSPLPFTIHGSNQSQTSSPKSNGSPPSGANGSNRPTAPPTPAPAMHEDPYAESAFSEDFYDDRSLVSGSGYNRSPAGGPQYNNGPGYRPHPQAPPPLRIQQNNGPYPPGPGSRGSPYSPQAMSPPYYSPQGYNGNHGPRDQHPGTPPYGGGRPSPTSHGYTPPGPGYGPPQYPPHNGGHHGNPGPGYRPQPAQRDPSYNNNQGPYRGQY</sequence>
<feature type="compositionally biased region" description="Low complexity" evidence="1">
    <location>
        <begin position="447"/>
        <end position="465"/>
    </location>
</feature>
<dbReference type="Proteomes" id="UP000827284">
    <property type="component" value="Unassembled WGS sequence"/>
</dbReference>
<keyword evidence="2" id="KW-1133">Transmembrane helix</keyword>
<evidence type="ECO:0000256" key="1">
    <source>
        <dbReference type="SAM" id="MobiDB-lite"/>
    </source>
</evidence>
<dbReference type="AlphaFoldDB" id="A0A9P3LZN7"/>
<evidence type="ECO:0000313" key="4">
    <source>
        <dbReference type="Proteomes" id="UP000827284"/>
    </source>
</evidence>
<feature type="region of interest" description="Disordered" evidence="1">
    <location>
        <begin position="395"/>
        <end position="639"/>
    </location>
</feature>
<feature type="compositionally biased region" description="Polar residues" evidence="1">
    <location>
        <begin position="414"/>
        <end position="423"/>
    </location>
</feature>
<reference evidence="3" key="2">
    <citation type="journal article" date="2022" name="Microbiol. Resour. Announc.">
        <title>Whole-Genome Sequence of Entomortierella parvispora E1425, a Mucoromycotan Fungus Associated with Burkholderiaceae-Related Endosymbiotic Bacteria.</title>
        <authorList>
            <person name="Herlambang A."/>
            <person name="Guo Y."/>
            <person name="Takashima Y."/>
            <person name="Narisawa K."/>
            <person name="Ohta H."/>
            <person name="Nishizawa T."/>
        </authorList>
    </citation>
    <scope>NUCLEOTIDE SEQUENCE</scope>
    <source>
        <strain evidence="3">E1425</strain>
    </source>
</reference>
<gene>
    <name evidence="3" type="ORF">EMPS_08823</name>
</gene>
<keyword evidence="2" id="KW-0812">Transmembrane</keyword>